<evidence type="ECO:0000313" key="1">
    <source>
        <dbReference type="EMBL" id="PIY62418.1"/>
    </source>
</evidence>
<organism evidence="1 2">
    <name type="scientific">Candidatus Uhrbacteria bacterium CG_4_10_14_0_8_um_filter_58_22</name>
    <dbReference type="NCBI Taxonomy" id="1975029"/>
    <lineage>
        <taxon>Bacteria</taxon>
        <taxon>Candidatus Uhriibacteriota</taxon>
    </lineage>
</organism>
<dbReference type="AlphaFoldDB" id="A0A2M7Q9L9"/>
<reference evidence="2" key="1">
    <citation type="submission" date="2017-09" db="EMBL/GenBank/DDBJ databases">
        <title>Depth-based differentiation of microbial function through sediment-hosted aquifers and enrichment of novel symbionts in the deep terrestrial subsurface.</title>
        <authorList>
            <person name="Probst A.J."/>
            <person name="Ladd B."/>
            <person name="Jarett J.K."/>
            <person name="Geller-Mcgrath D.E."/>
            <person name="Sieber C.M.K."/>
            <person name="Emerson J.B."/>
            <person name="Anantharaman K."/>
            <person name="Thomas B.C."/>
            <person name="Malmstrom R."/>
            <person name="Stieglmeier M."/>
            <person name="Klingl A."/>
            <person name="Woyke T."/>
            <person name="Ryan C.M."/>
            <person name="Banfield J.F."/>
        </authorList>
    </citation>
    <scope>NUCLEOTIDE SEQUENCE [LARGE SCALE GENOMIC DNA]</scope>
</reference>
<proteinExistence type="predicted"/>
<accession>A0A2M7Q9L9</accession>
<dbReference type="Proteomes" id="UP000230973">
    <property type="component" value="Unassembled WGS sequence"/>
</dbReference>
<gene>
    <name evidence="1" type="ORF">COY93_03315</name>
</gene>
<sequence>MANTLTEYIRVQDSGKGEALGVRQWWLRSDQASKDRDGKLLSWQKDLLHELYGETFGVHEDSGGNEIVAIDTNDPPIVLATVGKYLNLYRCMSESDWLRLSEADR</sequence>
<dbReference type="EMBL" id="PFLC01000040">
    <property type="protein sequence ID" value="PIY62418.1"/>
    <property type="molecule type" value="Genomic_DNA"/>
</dbReference>
<evidence type="ECO:0000313" key="2">
    <source>
        <dbReference type="Proteomes" id="UP000230973"/>
    </source>
</evidence>
<protein>
    <submittedName>
        <fullName evidence="1">Uncharacterized protein</fullName>
    </submittedName>
</protein>
<comment type="caution">
    <text evidence="1">The sequence shown here is derived from an EMBL/GenBank/DDBJ whole genome shotgun (WGS) entry which is preliminary data.</text>
</comment>
<name>A0A2M7Q9L9_9BACT</name>